<dbReference type="SUPFAM" id="SSF55729">
    <property type="entry name" value="Acyl-CoA N-acyltransferases (Nat)"/>
    <property type="match status" value="1"/>
</dbReference>
<dbReference type="Gene3D" id="3.40.630.30">
    <property type="match status" value="1"/>
</dbReference>
<sequence>MSVSLQEIFENEKIILRNLYSFYLHDLSKFTANITIDENGFFNYEDLNSFWTNDGISPYFIKFDGNIIGFILLLERPFLKKENDFGINDIFILNKYKGKGFGIQAVEELFENKKGKYFVIELVNNLPAVSFWRKVYKDFKIDYEEKNQLIDDEPCIIQTFKV</sequence>
<protein>
    <submittedName>
        <fullName evidence="2">Acetyltransferase</fullName>
    </submittedName>
</protein>
<keyword evidence="3" id="KW-1185">Reference proteome</keyword>
<organism evidence="2 3">
    <name type="scientific">Sporosarcina psychrophila</name>
    <name type="common">Bacillus psychrophilus</name>
    <dbReference type="NCBI Taxonomy" id="1476"/>
    <lineage>
        <taxon>Bacteria</taxon>
        <taxon>Bacillati</taxon>
        <taxon>Bacillota</taxon>
        <taxon>Bacilli</taxon>
        <taxon>Bacillales</taxon>
        <taxon>Caryophanaceae</taxon>
        <taxon>Sporosarcina</taxon>
    </lineage>
</organism>
<dbReference type="PROSITE" id="PS51186">
    <property type="entry name" value="GNAT"/>
    <property type="match status" value="1"/>
</dbReference>
<dbReference type="EMBL" id="JBEPME010000002">
    <property type="protein sequence ID" value="MET3657149.1"/>
    <property type="molecule type" value="Genomic_DNA"/>
</dbReference>
<evidence type="ECO:0000313" key="3">
    <source>
        <dbReference type="Proteomes" id="UP001549104"/>
    </source>
</evidence>
<proteinExistence type="predicted"/>
<name>A0ABV2K7U7_SPOPS</name>
<dbReference type="InterPro" id="IPR016181">
    <property type="entry name" value="Acyl_CoA_acyltransferase"/>
</dbReference>
<reference evidence="2 3" key="1">
    <citation type="submission" date="2024-06" db="EMBL/GenBank/DDBJ databases">
        <title>Sorghum-associated microbial communities from plants grown in Nebraska, USA.</title>
        <authorList>
            <person name="Schachtman D."/>
        </authorList>
    </citation>
    <scope>NUCLEOTIDE SEQUENCE [LARGE SCALE GENOMIC DNA]</scope>
    <source>
        <strain evidence="2 3">1288</strain>
    </source>
</reference>
<comment type="caution">
    <text evidence="2">The sequence shown here is derived from an EMBL/GenBank/DDBJ whole genome shotgun (WGS) entry which is preliminary data.</text>
</comment>
<feature type="domain" description="N-acetyltransferase" evidence="1">
    <location>
        <begin position="14"/>
        <end position="150"/>
    </location>
</feature>
<dbReference type="Pfam" id="PF00583">
    <property type="entry name" value="Acetyltransf_1"/>
    <property type="match status" value="1"/>
</dbReference>
<evidence type="ECO:0000259" key="1">
    <source>
        <dbReference type="PROSITE" id="PS51186"/>
    </source>
</evidence>
<evidence type="ECO:0000313" key="2">
    <source>
        <dbReference type="EMBL" id="MET3657149.1"/>
    </source>
</evidence>
<dbReference type="InterPro" id="IPR000182">
    <property type="entry name" value="GNAT_dom"/>
</dbReference>
<gene>
    <name evidence="2" type="ORF">ABIC55_002236</name>
</gene>
<accession>A0ABV2K7U7</accession>
<dbReference type="Proteomes" id="UP001549104">
    <property type="component" value="Unassembled WGS sequence"/>
</dbReference>
<dbReference type="RefSeq" id="WP_338656530.1">
    <property type="nucleotide sequence ID" value="NZ_CP146246.1"/>
</dbReference>